<protein>
    <submittedName>
        <fullName evidence="2">Uncharacterized protein</fullName>
    </submittedName>
</protein>
<dbReference type="RefSeq" id="WP_096668716.1">
    <property type="nucleotide sequence ID" value="NZ_AP018316.1"/>
</dbReference>
<reference evidence="2 3" key="1">
    <citation type="submission" date="2017-06" db="EMBL/GenBank/DDBJ databases">
        <title>Genome sequencing of cyanobaciteial culture collection at National Institute for Environmental Studies (NIES).</title>
        <authorList>
            <person name="Hirose Y."/>
            <person name="Shimura Y."/>
            <person name="Fujisawa T."/>
            <person name="Nakamura Y."/>
            <person name="Kawachi M."/>
        </authorList>
    </citation>
    <scope>NUCLEOTIDE SEQUENCE [LARGE SCALE GENOMIC DNA]</scope>
    <source>
        <strain evidence="2 3">NIES-806</strain>
    </source>
</reference>
<feature type="compositionally biased region" description="Basic residues" evidence="1">
    <location>
        <begin position="52"/>
        <end position="62"/>
    </location>
</feature>
<evidence type="ECO:0000313" key="2">
    <source>
        <dbReference type="EMBL" id="BAZ86948.1"/>
    </source>
</evidence>
<sequence>MSILILILTQIIFLLLVLRVIFSLLDRVIEAYRKTRSIYQPKWGEMQESKKSRDKKNKRLSQIKRQSSNSSSFSGRQWNKLLLKVQGDIPTAKRLINNLKIKHPGKSDRWYIEKAIFDLERDKGRY</sequence>
<proteinExistence type="predicted"/>
<gene>
    <name evidence="2" type="ORF">NIES806_31660</name>
</gene>
<feature type="region of interest" description="Disordered" evidence="1">
    <location>
        <begin position="45"/>
        <end position="75"/>
    </location>
</feature>
<organism evidence="2 3">
    <name type="scientific">Dolichospermum compactum NIES-806</name>
    <dbReference type="NCBI Taxonomy" id="1973481"/>
    <lineage>
        <taxon>Bacteria</taxon>
        <taxon>Bacillati</taxon>
        <taxon>Cyanobacteriota</taxon>
        <taxon>Cyanophyceae</taxon>
        <taxon>Nostocales</taxon>
        <taxon>Aphanizomenonaceae</taxon>
        <taxon>Dolichospermum</taxon>
        <taxon>Dolichospermum compactum</taxon>
    </lineage>
</organism>
<dbReference type="EMBL" id="AP018316">
    <property type="protein sequence ID" value="BAZ86948.1"/>
    <property type="molecule type" value="Genomic_DNA"/>
</dbReference>
<dbReference type="KEGG" id="dcm:NIES806_31660"/>
<evidence type="ECO:0000256" key="1">
    <source>
        <dbReference type="SAM" id="MobiDB-lite"/>
    </source>
</evidence>
<dbReference type="AlphaFoldDB" id="A0A1Z4V678"/>
<keyword evidence="3" id="KW-1185">Reference proteome</keyword>
<dbReference type="Proteomes" id="UP000218702">
    <property type="component" value="Chromosome"/>
</dbReference>
<name>A0A1Z4V678_9CYAN</name>
<accession>A0A1Z4V678</accession>
<evidence type="ECO:0000313" key="3">
    <source>
        <dbReference type="Proteomes" id="UP000218702"/>
    </source>
</evidence>